<sequence length="169" mass="19142">MRLNKIPVCERLHLSAQVLPNQVYERYQRLFKPKIDYALRNEKARDSFGQKGRDPKQLGSALEKLFSGQDGVWKKNLMLAKLHNQWSLVVGEHIGSHTEVGSYRNGLLIIKADSPVWATQLTYMVPNLKKVIGKRLPGLPIDAIKITGPQTARKKYRGFHGRSQAGRNG</sequence>
<gene>
    <name evidence="1" type="ORF">HMPREF9020_00096</name>
</gene>
<dbReference type="eggNOG" id="COG5512">
    <property type="taxonomic scope" value="Bacteria"/>
</dbReference>
<name>W5IHL4_SCAIO</name>
<dbReference type="AlphaFoldDB" id="W5IHL4"/>
<dbReference type="PANTHER" id="PTHR36456">
    <property type="entry name" value="UPF0232 PROTEIN SCO3875"/>
    <property type="match status" value="1"/>
</dbReference>
<proteinExistence type="predicted"/>
<dbReference type="Proteomes" id="UP000005777">
    <property type="component" value="Unassembled WGS sequence"/>
</dbReference>
<dbReference type="Pfam" id="PF05258">
    <property type="entry name" value="DciA"/>
    <property type="match status" value="1"/>
</dbReference>
<organism evidence="1 2">
    <name type="scientific">Scardovia inopinata F0304</name>
    <dbReference type="NCBI Taxonomy" id="641146"/>
    <lineage>
        <taxon>Bacteria</taxon>
        <taxon>Bacillati</taxon>
        <taxon>Actinomycetota</taxon>
        <taxon>Actinomycetes</taxon>
        <taxon>Bifidobacteriales</taxon>
        <taxon>Bifidobacteriaceae</taxon>
        <taxon>Scardovia</taxon>
    </lineage>
</organism>
<dbReference type="PANTHER" id="PTHR36456:SF1">
    <property type="entry name" value="UPF0232 PROTEIN SCO3875"/>
    <property type="match status" value="1"/>
</dbReference>
<dbReference type="RefSeq" id="WP_006292430.1">
    <property type="nucleotide sequence ID" value="NZ_GG770225.1"/>
</dbReference>
<dbReference type="InterPro" id="IPR007922">
    <property type="entry name" value="DciA-like"/>
</dbReference>
<keyword evidence="2" id="KW-1185">Reference proteome</keyword>
<reference evidence="1 2" key="1">
    <citation type="submission" date="2012-01" db="EMBL/GenBank/DDBJ databases">
        <title>The Genome Sequence of Scardovia inopinata F0304.</title>
        <authorList>
            <consortium name="The Broad Institute Genome Sequencing Platform"/>
            <person name="Earl A."/>
            <person name="Ward D."/>
            <person name="Feldgarden M."/>
            <person name="Gevers D."/>
            <person name="Izard J."/>
            <person name="Baranova O.V."/>
            <person name="Blanton J.M."/>
            <person name="Tanner A.C."/>
            <person name="Dewhirst F.E."/>
            <person name="Young S.K."/>
            <person name="Zeng Q."/>
            <person name="Gargeya S."/>
            <person name="Fitzgerald M."/>
            <person name="Haas B."/>
            <person name="Abouelleil A."/>
            <person name="Alvarado L."/>
            <person name="Arachchi H.M."/>
            <person name="Berlin A."/>
            <person name="Chapman S.B."/>
            <person name="Gearin G."/>
            <person name="Goldberg J."/>
            <person name="Griggs A."/>
            <person name="Gujja S."/>
            <person name="Hansen M."/>
            <person name="Heiman D."/>
            <person name="Howarth C."/>
            <person name="Larimer J."/>
            <person name="Lui A."/>
            <person name="MacDonald P.J."/>
            <person name="McCowen C."/>
            <person name="Montmayeur A."/>
            <person name="Murphy C."/>
            <person name="Neiman D."/>
            <person name="Pearson M."/>
            <person name="Priest M."/>
            <person name="Roberts A."/>
            <person name="Saif S."/>
            <person name="Shea T."/>
            <person name="Sisk P."/>
            <person name="Stolte C."/>
            <person name="Sykes S."/>
            <person name="Wortman J."/>
            <person name="Nusbaum C."/>
            <person name="Birren B."/>
        </authorList>
    </citation>
    <scope>NUCLEOTIDE SEQUENCE [LARGE SCALE GENOMIC DNA]</scope>
    <source>
        <strain evidence="1 2">F0304</strain>
    </source>
</reference>
<dbReference type="HOGENOM" id="CLU_087206_2_1_11"/>
<evidence type="ECO:0000313" key="2">
    <source>
        <dbReference type="Proteomes" id="UP000005777"/>
    </source>
</evidence>
<comment type="caution">
    <text evidence="1">The sequence shown here is derived from an EMBL/GenBank/DDBJ whole genome shotgun (WGS) entry which is preliminary data.</text>
</comment>
<dbReference type="EMBL" id="ADCX01000001">
    <property type="protein sequence ID" value="EFG26477.1"/>
    <property type="molecule type" value="Genomic_DNA"/>
</dbReference>
<accession>W5IHL4</accession>
<evidence type="ECO:0000313" key="1">
    <source>
        <dbReference type="EMBL" id="EFG26477.1"/>
    </source>
</evidence>
<protein>
    <submittedName>
        <fullName evidence="1">Uncharacterized protein</fullName>
    </submittedName>
</protein>